<dbReference type="GO" id="GO:1902600">
    <property type="term" value="P:proton transmembrane transport"/>
    <property type="evidence" value="ECO:0007669"/>
    <property type="project" value="InterPro"/>
</dbReference>
<keyword evidence="9 10" id="KW-0472">Membrane</keyword>
<evidence type="ECO:0000313" key="14">
    <source>
        <dbReference type="Proteomes" id="UP000321461"/>
    </source>
</evidence>
<comment type="subcellular location">
    <subcellularLocation>
        <location evidence="1">Membrane</location>
        <topology evidence="1">Multi-pass membrane protein</topology>
    </subcellularLocation>
</comment>
<dbReference type="InterPro" id="IPR038770">
    <property type="entry name" value="Na+/solute_symporter_sf"/>
</dbReference>
<feature type="domain" description="Cation/H+ exchanger transmembrane" evidence="12">
    <location>
        <begin position="16"/>
        <end position="281"/>
    </location>
</feature>
<feature type="transmembrane region" description="Helical" evidence="10">
    <location>
        <begin position="30"/>
        <end position="48"/>
    </location>
</feature>
<name>A0A5C9AFI7_ECOLX</name>
<reference evidence="13 14" key="1">
    <citation type="submission" date="2019-08" db="EMBL/GenBank/DDBJ databases">
        <title>Whole genome analysis of cultivated E. coli strains isolated from CD patients and healthy donors.</title>
        <authorList>
            <person name="Siniagina M.N."/>
            <person name="Markelova M.I."/>
            <person name="Laikov A.V."/>
            <person name="Boulygina E.A."/>
            <person name="Khusnutdinova D.R."/>
            <person name="Kharchenko A."/>
            <person name="Grigoryeva T.V."/>
        </authorList>
    </citation>
    <scope>NUCLEOTIDE SEQUENCE [LARGE SCALE GENOMIC DNA]</scope>
    <source>
        <strain evidence="13 14">3_77_5</strain>
    </source>
</reference>
<dbReference type="GO" id="GO:0015297">
    <property type="term" value="F:antiporter activity"/>
    <property type="evidence" value="ECO:0007669"/>
    <property type="project" value="UniProtKB-KW"/>
</dbReference>
<keyword evidence="3" id="KW-0813">Transport</keyword>
<feature type="transmembrane region" description="Helical" evidence="10">
    <location>
        <begin position="179"/>
        <end position="197"/>
    </location>
</feature>
<evidence type="ECO:0000256" key="1">
    <source>
        <dbReference type="ARBA" id="ARBA00004141"/>
    </source>
</evidence>
<dbReference type="AlphaFoldDB" id="A0A5C9AFI7"/>
<evidence type="ECO:0000313" key="13">
    <source>
        <dbReference type="EMBL" id="TXS99356.1"/>
    </source>
</evidence>
<evidence type="ECO:0000259" key="12">
    <source>
        <dbReference type="Pfam" id="PF00999"/>
    </source>
</evidence>
<feature type="transmembrane region" description="Helical" evidence="10">
    <location>
        <begin position="217"/>
        <end position="250"/>
    </location>
</feature>
<evidence type="ECO:0000256" key="2">
    <source>
        <dbReference type="ARBA" id="ARBA00005551"/>
    </source>
</evidence>
<dbReference type="Gene3D" id="1.20.1530.20">
    <property type="match status" value="1"/>
</dbReference>
<keyword evidence="7 10" id="KW-1133">Transmembrane helix</keyword>
<evidence type="ECO:0000256" key="3">
    <source>
        <dbReference type="ARBA" id="ARBA00022448"/>
    </source>
</evidence>
<comment type="similarity">
    <text evidence="2">Belongs to the monovalent cation:proton antiporter 2 (CPA2) transporter (TC 2.A.37) family.</text>
</comment>
<feature type="transmembrane region" description="Helical" evidence="10">
    <location>
        <begin position="114"/>
        <end position="134"/>
    </location>
</feature>
<evidence type="ECO:0000256" key="8">
    <source>
        <dbReference type="ARBA" id="ARBA00023065"/>
    </source>
</evidence>
<feature type="chain" id="PRO_5022673682" evidence="11">
    <location>
        <begin position="22"/>
        <end position="281"/>
    </location>
</feature>
<feature type="transmembrane region" description="Helical" evidence="10">
    <location>
        <begin position="60"/>
        <end position="80"/>
    </location>
</feature>
<evidence type="ECO:0000256" key="7">
    <source>
        <dbReference type="ARBA" id="ARBA00022989"/>
    </source>
</evidence>
<evidence type="ECO:0000256" key="11">
    <source>
        <dbReference type="SAM" id="SignalP"/>
    </source>
</evidence>
<feature type="transmembrane region" description="Helical" evidence="10">
    <location>
        <begin position="86"/>
        <end position="107"/>
    </location>
</feature>
<accession>A0A5C9AFI7</accession>
<organism evidence="13 14">
    <name type="scientific">Escherichia coli</name>
    <dbReference type="NCBI Taxonomy" id="562"/>
    <lineage>
        <taxon>Bacteria</taxon>
        <taxon>Pseudomonadati</taxon>
        <taxon>Pseudomonadota</taxon>
        <taxon>Gammaproteobacteria</taxon>
        <taxon>Enterobacterales</taxon>
        <taxon>Enterobacteriaceae</taxon>
        <taxon>Escherichia</taxon>
    </lineage>
</organism>
<evidence type="ECO:0000256" key="9">
    <source>
        <dbReference type="ARBA" id="ARBA00023136"/>
    </source>
</evidence>
<evidence type="ECO:0000256" key="6">
    <source>
        <dbReference type="ARBA" id="ARBA00022692"/>
    </source>
</evidence>
<keyword evidence="5" id="KW-0997">Cell inner membrane</keyword>
<keyword evidence="4" id="KW-0050">Antiport</keyword>
<keyword evidence="8" id="KW-0406">Ion transport</keyword>
<dbReference type="GO" id="GO:0016020">
    <property type="term" value="C:membrane"/>
    <property type="evidence" value="ECO:0007669"/>
    <property type="project" value="UniProtKB-SubCell"/>
</dbReference>
<proteinExistence type="inferred from homology"/>
<keyword evidence="5" id="KW-1003">Cell membrane</keyword>
<dbReference type="PANTHER" id="PTHR42751:SF3">
    <property type="entry name" value="SODIUM_GLUTAMATE SYMPORTER"/>
    <property type="match status" value="1"/>
</dbReference>
<dbReference type="InterPro" id="IPR006153">
    <property type="entry name" value="Cation/H_exchanger_TM"/>
</dbReference>
<comment type="caution">
    <text evidence="13">The sequence shown here is derived from an EMBL/GenBank/DDBJ whole genome shotgun (WGS) entry which is preliminary data.</text>
</comment>
<keyword evidence="11" id="KW-0732">Signal</keyword>
<evidence type="ECO:0000256" key="10">
    <source>
        <dbReference type="SAM" id="Phobius"/>
    </source>
</evidence>
<feature type="transmembrane region" description="Helical" evidence="10">
    <location>
        <begin position="146"/>
        <end position="167"/>
    </location>
</feature>
<evidence type="ECO:0000256" key="4">
    <source>
        <dbReference type="ARBA" id="ARBA00022449"/>
    </source>
</evidence>
<gene>
    <name evidence="13" type="primary">kefB-GI</name>
    <name evidence="13" type="ORF">FWK02_23205</name>
</gene>
<feature type="signal peptide" evidence="11">
    <location>
        <begin position="1"/>
        <end position="21"/>
    </location>
</feature>
<feature type="non-terminal residue" evidence="13">
    <location>
        <position position="281"/>
    </location>
</feature>
<dbReference type="PANTHER" id="PTHR42751">
    <property type="entry name" value="SODIUM/HYDROGEN EXCHANGER FAMILY/TRKA DOMAIN PROTEIN"/>
    <property type="match status" value="1"/>
</dbReference>
<dbReference type="Proteomes" id="UP000321461">
    <property type="component" value="Unassembled WGS sequence"/>
</dbReference>
<dbReference type="Pfam" id="PF00999">
    <property type="entry name" value="Na_H_Exchanger"/>
    <property type="match status" value="1"/>
</dbReference>
<sequence length="281" mass="29303">MQGLLGTTLILLAACSLAAMATAAFRVPALLGYLSVGVLLGPSVIGVIAPGETLSFLSELGVALLLFMVGLEFSLGDFWLARRTVLMAGALQMIAVAPPLILLLMWLGQPGQSAALLGTAAAMSSTALVSRQLADQGELTTRHGRSAIAVLVFQDLASVPLLALLAIWARGESPKIEHVLLEVFGVLLLFAAAALASRRLLHGLLGWVARRGHEESFVLVSLCVVVAAAAAAHAVGVSAALGAFLAGMVLGESDFRHHMESHLRPFRDVLSGVFFVTIGLQ</sequence>
<keyword evidence="6 10" id="KW-0812">Transmembrane</keyword>
<evidence type="ECO:0000256" key="5">
    <source>
        <dbReference type="ARBA" id="ARBA00022519"/>
    </source>
</evidence>
<protein>
    <submittedName>
        <fullName evidence="13">Heat resistance system K+/H+ antiporter KefB-GI</fullName>
    </submittedName>
</protein>
<dbReference type="EMBL" id="VSBS01001032">
    <property type="protein sequence ID" value="TXS99356.1"/>
    <property type="molecule type" value="Genomic_DNA"/>
</dbReference>